<comment type="function">
    <text evidence="6">Putative transcription activator involved in regulating light control of development.</text>
</comment>
<keyword evidence="6" id="KW-0539">Nucleus</keyword>
<gene>
    <name evidence="9" type="ORF">U9M48_016358</name>
</gene>
<comment type="similarity">
    <text evidence="1 6">Belongs to the FHY3/FAR1 family.</text>
</comment>
<organism evidence="9 10">
    <name type="scientific">Paspalum notatum var. saurae</name>
    <dbReference type="NCBI Taxonomy" id="547442"/>
    <lineage>
        <taxon>Eukaryota</taxon>
        <taxon>Viridiplantae</taxon>
        <taxon>Streptophyta</taxon>
        <taxon>Embryophyta</taxon>
        <taxon>Tracheophyta</taxon>
        <taxon>Spermatophyta</taxon>
        <taxon>Magnoliopsida</taxon>
        <taxon>Liliopsida</taxon>
        <taxon>Poales</taxon>
        <taxon>Poaceae</taxon>
        <taxon>PACMAD clade</taxon>
        <taxon>Panicoideae</taxon>
        <taxon>Andropogonodae</taxon>
        <taxon>Paspaleae</taxon>
        <taxon>Paspalinae</taxon>
        <taxon>Paspalum</taxon>
    </lineage>
</organism>
<evidence type="ECO:0000256" key="5">
    <source>
        <dbReference type="PROSITE-ProRule" id="PRU00325"/>
    </source>
</evidence>
<dbReference type="GO" id="GO:0006355">
    <property type="term" value="P:regulation of DNA-templated transcription"/>
    <property type="evidence" value="ECO:0007669"/>
    <property type="project" value="UniProtKB-UniRule"/>
</dbReference>
<keyword evidence="4 6" id="KW-0862">Zinc</keyword>
<evidence type="ECO:0000256" key="7">
    <source>
        <dbReference type="SAM" id="MobiDB-lite"/>
    </source>
</evidence>
<dbReference type="InterPro" id="IPR006564">
    <property type="entry name" value="Znf_PMZ"/>
</dbReference>
<dbReference type="InterPro" id="IPR007527">
    <property type="entry name" value="Znf_SWIM"/>
</dbReference>
<proteinExistence type="inferred from homology"/>
<keyword evidence="2 6" id="KW-0479">Metal-binding</keyword>
<dbReference type="PANTHER" id="PTHR31669">
    <property type="entry name" value="PROTEIN FAR1-RELATED SEQUENCE 10-RELATED"/>
    <property type="match status" value="1"/>
</dbReference>
<name>A0AAQ3T597_PASNO</name>
<dbReference type="GO" id="GO:0005634">
    <property type="term" value="C:nucleus"/>
    <property type="evidence" value="ECO:0007669"/>
    <property type="project" value="UniProtKB-SubCell"/>
</dbReference>
<reference evidence="9 10" key="1">
    <citation type="submission" date="2024-02" db="EMBL/GenBank/DDBJ databases">
        <title>High-quality chromosome-scale genome assembly of Pensacola bahiagrass (Paspalum notatum Flugge var. saurae).</title>
        <authorList>
            <person name="Vega J.M."/>
            <person name="Podio M."/>
            <person name="Orjuela J."/>
            <person name="Siena L.A."/>
            <person name="Pessino S.C."/>
            <person name="Combes M.C."/>
            <person name="Mariac C."/>
            <person name="Albertini E."/>
            <person name="Pupilli F."/>
            <person name="Ortiz J.P.A."/>
            <person name="Leblanc O."/>
        </authorList>
    </citation>
    <scope>NUCLEOTIDE SEQUENCE [LARGE SCALE GENOMIC DNA]</scope>
    <source>
        <strain evidence="9">R1</strain>
        <tissue evidence="9">Leaf</tissue>
    </source>
</reference>
<sequence>MVMEEERTEGDELIDDYVDCLMSLDTNARPGQSDGHIFGASAGEGAVGGGTEPSVLKDFASAEDPKEPVLGMTFESDEAAKAFYNDYARRLGFPFRVGRSRRSKGTEEVVVMKRFVCSREGMYKKKQTSPGEATRKRERMSMREGCNAMMEVVRESDHWVVSKLEKAHNHDLGTCSTNIGYLRARGLLGASDKVSIVGPDDMAFLRQNVLGEAGDVQGLLDYLKKMQANDPAFSHAIQVDKNGCVVNAFWADARAKAAYRHFGDAITFDTTYKKNKYMMPFVTFSGVNHHLQPVVFGCALLMEETEFSFVWLFETWLVAMGGKAPCSMVTDQNRAMKAAIGKVFPNACHCFCKWNILSRTKQKLAHVYTEHPTLRDELESCVLGSETTSTFETTWMSIIDKYDLRKNSWLQAIYNIRQKWVPLYLMDTFFAETSPTWKLETMDDFYKKYFNAKTTLEVFLNQFDLSMASQYEDEAAADIDAYLNKATTKTASLIEKQAASIYTKAIFSKFQEEFTESLGFIIHKTEDGCISKYSITKDQDPVDTFCVTYNASNKMANCSCKYFEFSGILCRHILGVYIIVDPHTLPPDYFLKRWTRKARDDDAFLEDNNNTHGEDASQSITSRYNALCADAIRCAEKGAGSETIYKAAKDILQKAYEDIIAYERNTGRGSQRDAININEDVSIDDAVSDQSVPDSGRKCPYYRSCGGDAFVGFSETNGKDGSSGPFPSPSLEKVSSKTSSRHNCYRCTSKDHVQKLEPEESEERSDKNLQVTQSVVAASKMLSNASVHFVSMDVQ</sequence>
<dbReference type="InterPro" id="IPR018289">
    <property type="entry name" value="MULE_transposase_dom"/>
</dbReference>
<evidence type="ECO:0000256" key="3">
    <source>
        <dbReference type="ARBA" id="ARBA00022771"/>
    </source>
</evidence>
<feature type="region of interest" description="Disordered" evidence="7">
    <location>
        <begin position="716"/>
        <end position="737"/>
    </location>
</feature>
<protein>
    <recommendedName>
        <fullName evidence="6">Protein FAR1-RELATED SEQUENCE</fullName>
    </recommendedName>
</protein>
<feature type="domain" description="SWIM-type" evidence="8">
    <location>
        <begin position="545"/>
        <end position="581"/>
    </location>
</feature>
<dbReference type="Pfam" id="PF04434">
    <property type="entry name" value="SWIM"/>
    <property type="match status" value="1"/>
</dbReference>
<dbReference type="PANTHER" id="PTHR31669:SF293">
    <property type="entry name" value="PROTEIN FAR1-RELATED SEQUENCE"/>
    <property type="match status" value="1"/>
</dbReference>
<comment type="subcellular location">
    <subcellularLocation>
        <location evidence="6">Nucleus</location>
    </subcellularLocation>
</comment>
<dbReference type="SMART" id="SM00575">
    <property type="entry name" value="ZnF_PMZ"/>
    <property type="match status" value="1"/>
</dbReference>
<evidence type="ECO:0000256" key="2">
    <source>
        <dbReference type="ARBA" id="ARBA00022723"/>
    </source>
</evidence>
<evidence type="ECO:0000256" key="4">
    <source>
        <dbReference type="ARBA" id="ARBA00022833"/>
    </source>
</evidence>
<dbReference type="InterPro" id="IPR004330">
    <property type="entry name" value="FAR1_DNA_bnd_dom"/>
</dbReference>
<evidence type="ECO:0000259" key="8">
    <source>
        <dbReference type="PROSITE" id="PS50966"/>
    </source>
</evidence>
<keyword evidence="10" id="KW-1185">Reference proteome</keyword>
<dbReference type="EMBL" id="CP144748">
    <property type="protein sequence ID" value="WVZ67253.1"/>
    <property type="molecule type" value="Genomic_DNA"/>
</dbReference>
<dbReference type="Proteomes" id="UP001341281">
    <property type="component" value="Chromosome 04"/>
</dbReference>
<dbReference type="GO" id="GO:0008270">
    <property type="term" value="F:zinc ion binding"/>
    <property type="evidence" value="ECO:0007669"/>
    <property type="project" value="UniProtKB-UniRule"/>
</dbReference>
<evidence type="ECO:0000256" key="6">
    <source>
        <dbReference type="RuleBase" id="RU367018"/>
    </source>
</evidence>
<dbReference type="Pfam" id="PF03101">
    <property type="entry name" value="FAR1"/>
    <property type="match status" value="1"/>
</dbReference>
<evidence type="ECO:0000313" key="9">
    <source>
        <dbReference type="EMBL" id="WVZ67253.1"/>
    </source>
</evidence>
<keyword evidence="3 5" id="KW-0863">Zinc-finger</keyword>
<accession>A0AAQ3T597</accession>
<dbReference type="Pfam" id="PF10551">
    <property type="entry name" value="MULE"/>
    <property type="match status" value="1"/>
</dbReference>
<evidence type="ECO:0000256" key="1">
    <source>
        <dbReference type="ARBA" id="ARBA00005889"/>
    </source>
</evidence>
<dbReference type="InterPro" id="IPR031052">
    <property type="entry name" value="FHY3/FAR1"/>
</dbReference>
<evidence type="ECO:0000313" key="10">
    <source>
        <dbReference type="Proteomes" id="UP001341281"/>
    </source>
</evidence>
<dbReference type="AlphaFoldDB" id="A0AAQ3T597"/>
<dbReference type="PROSITE" id="PS50966">
    <property type="entry name" value="ZF_SWIM"/>
    <property type="match status" value="1"/>
</dbReference>